<evidence type="ECO:0000313" key="3">
    <source>
        <dbReference type="Proteomes" id="UP000028730"/>
    </source>
</evidence>
<dbReference type="Proteomes" id="UP000028730">
    <property type="component" value="Unassembled WGS sequence"/>
</dbReference>
<feature type="transmembrane region" description="Helical" evidence="1">
    <location>
        <begin position="51"/>
        <end position="73"/>
    </location>
</feature>
<feature type="transmembrane region" description="Helical" evidence="1">
    <location>
        <begin position="199"/>
        <end position="218"/>
    </location>
</feature>
<keyword evidence="1" id="KW-0812">Transmembrane</keyword>
<feature type="transmembrane region" description="Helical" evidence="1">
    <location>
        <begin position="238"/>
        <end position="260"/>
    </location>
</feature>
<feature type="transmembrane region" description="Helical" evidence="1">
    <location>
        <begin position="23"/>
        <end position="44"/>
    </location>
</feature>
<feature type="transmembrane region" description="Helical" evidence="1">
    <location>
        <begin position="79"/>
        <end position="104"/>
    </location>
</feature>
<gene>
    <name evidence="2" type="ORF">BBOMB_0921</name>
</gene>
<sequence length="261" mass="27667">MEDDRAQGKVGVGVATGWRGGSIALAHAVLAVLVVVVIMVMRLFLDLRSQIWLCSYLALALWVSSVVFCRPLYGSAADRIVGVLGAGALQFVGLMGLLDALPFFGEGVRTLDFSRSQVTRLSRACGGWAQGLLVVFVVFVAAGFLIQMLRRERKELVVSLSQNVLANAAAASSTGWAFLPVVLWYVCSAPRSGNGIPDYLALIAIVVAVVLTVLLVVVSCRSTVAAAGRRHADVVFAVGLPFMFSGLIVYVLATVLILSLA</sequence>
<dbReference type="EMBL" id="ATLK01000001">
    <property type="protein sequence ID" value="KFF31546.1"/>
    <property type="molecule type" value="Genomic_DNA"/>
</dbReference>
<name>A0A080N3H6_9BIFI</name>
<organism evidence="2 3">
    <name type="scientific">Bifidobacterium bombi DSM 19703</name>
    <dbReference type="NCBI Taxonomy" id="1341695"/>
    <lineage>
        <taxon>Bacteria</taxon>
        <taxon>Bacillati</taxon>
        <taxon>Actinomycetota</taxon>
        <taxon>Actinomycetes</taxon>
        <taxon>Bifidobacteriales</taxon>
        <taxon>Bifidobacteriaceae</taxon>
        <taxon>Bifidobacterium</taxon>
    </lineage>
</organism>
<feature type="transmembrane region" description="Helical" evidence="1">
    <location>
        <begin position="125"/>
        <end position="146"/>
    </location>
</feature>
<proteinExistence type="predicted"/>
<protein>
    <submittedName>
        <fullName evidence="2">Uncharacterized protein</fullName>
    </submittedName>
</protein>
<dbReference type="RefSeq" id="WP_044087011.1">
    <property type="nucleotide sequence ID" value="NZ_ATLK01000001.1"/>
</dbReference>
<evidence type="ECO:0000313" key="2">
    <source>
        <dbReference type="EMBL" id="KFF31546.1"/>
    </source>
</evidence>
<evidence type="ECO:0000256" key="1">
    <source>
        <dbReference type="SAM" id="Phobius"/>
    </source>
</evidence>
<accession>A0A080N3H6</accession>
<comment type="caution">
    <text evidence="2">The sequence shown here is derived from an EMBL/GenBank/DDBJ whole genome shotgun (WGS) entry which is preliminary data.</text>
</comment>
<keyword evidence="3" id="KW-1185">Reference proteome</keyword>
<dbReference type="AlphaFoldDB" id="A0A080N3H6"/>
<feature type="transmembrane region" description="Helical" evidence="1">
    <location>
        <begin position="166"/>
        <end position="187"/>
    </location>
</feature>
<keyword evidence="1" id="KW-1133">Transmembrane helix</keyword>
<keyword evidence="1" id="KW-0472">Membrane</keyword>
<reference evidence="2 3" key="1">
    <citation type="journal article" date="2014" name="Appl. Environ. Microbiol.">
        <title>Genomic encyclopedia of type strains of the genus Bifidobacterium.</title>
        <authorList>
            <person name="Milani C."/>
            <person name="Lugli G.A."/>
            <person name="Duranti S."/>
            <person name="Turroni F."/>
            <person name="Bottacini F."/>
            <person name="Mangifesta M."/>
            <person name="Sanchez B."/>
            <person name="Viappiani A."/>
            <person name="Mancabelli L."/>
            <person name="Taminiau B."/>
            <person name="Delcenserie V."/>
            <person name="Barrangou R."/>
            <person name="Margolles A."/>
            <person name="van Sinderen D."/>
            <person name="Ventura M."/>
        </authorList>
    </citation>
    <scope>NUCLEOTIDE SEQUENCE [LARGE SCALE GENOMIC DNA]</scope>
    <source>
        <strain evidence="2 3">DSM 19703</strain>
    </source>
</reference>